<dbReference type="PANTHER" id="PTHR30348:SF13">
    <property type="entry name" value="UPF0759 PROTEIN YUNF"/>
    <property type="match status" value="1"/>
</dbReference>
<dbReference type="Proteomes" id="UP000613011">
    <property type="component" value="Unassembled WGS sequence"/>
</dbReference>
<organism evidence="1 2">
    <name type="scientific">Ramlibacter aurantiacus</name>
    <dbReference type="NCBI Taxonomy" id="2801330"/>
    <lineage>
        <taxon>Bacteria</taxon>
        <taxon>Pseudomonadati</taxon>
        <taxon>Pseudomonadota</taxon>
        <taxon>Betaproteobacteria</taxon>
        <taxon>Burkholderiales</taxon>
        <taxon>Comamonadaceae</taxon>
        <taxon>Ramlibacter</taxon>
    </lineage>
</organism>
<dbReference type="Gene3D" id="3.20.20.410">
    <property type="entry name" value="Protein of unknown function UPF0759"/>
    <property type="match status" value="1"/>
</dbReference>
<name>A0A936ZLQ7_9BURK</name>
<dbReference type="InterPro" id="IPR002763">
    <property type="entry name" value="DUF72"/>
</dbReference>
<dbReference type="RefSeq" id="WP_201682565.1">
    <property type="nucleotide sequence ID" value="NZ_JAEQNA010000001.1"/>
</dbReference>
<evidence type="ECO:0000313" key="1">
    <source>
        <dbReference type="EMBL" id="MBL0419545.1"/>
    </source>
</evidence>
<dbReference type="SUPFAM" id="SSF117396">
    <property type="entry name" value="TM1631-like"/>
    <property type="match status" value="1"/>
</dbReference>
<gene>
    <name evidence="1" type="ORF">JI739_04200</name>
</gene>
<dbReference type="PANTHER" id="PTHR30348">
    <property type="entry name" value="UNCHARACTERIZED PROTEIN YECE"/>
    <property type="match status" value="1"/>
</dbReference>
<accession>A0A936ZLQ7</accession>
<comment type="caution">
    <text evidence="1">The sequence shown here is derived from an EMBL/GenBank/DDBJ whole genome shotgun (WGS) entry which is preliminary data.</text>
</comment>
<sequence>MSRILVGTASWTDKSLIDCGRFYPRKSMTAEERLRFYASRFPLVEVDSSYYAIPVPQTAQAWAERTPPGFEFNVKAFRLFTGHQTPLAVLPPDIRQALGAPPEPLYWRQVPPELQDELWLRFMEALQPLRAAGKLGTVHFQFAPWIQFNRQGLAHVRECVGRMGGQLVSCEFRHASWFAGGHAARTLELERQLQVVHTVVDAPQGFENTVPAVWEVTHPAVALLRLHGRNTATWNIRSARSAADRFNYRYSEDELRELVPRLQGLARQVGTVHVLFNNNMEDQGQVGARRLTDLLAQAESG</sequence>
<evidence type="ECO:0000313" key="2">
    <source>
        <dbReference type="Proteomes" id="UP000613011"/>
    </source>
</evidence>
<dbReference type="InterPro" id="IPR036520">
    <property type="entry name" value="UPF0759_sf"/>
</dbReference>
<dbReference type="AlphaFoldDB" id="A0A936ZLQ7"/>
<protein>
    <submittedName>
        <fullName evidence="1">DUF72 domain-containing protein</fullName>
    </submittedName>
</protein>
<dbReference type="EMBL" id="JAEQNA010000001">
    <property type="protein sequence ID" value="MBL0419545.1"/>
    <property type="molecule type" value="Genomic_DNA"/>
</dbReference>
<keyword evidence="2" id="KW-1185">Reference proteome</keyword>
<proteinExistence type="predicted"/>
<dbReference type="Pfam" id="PF01904">
    <property type="entry name" value="DUF72"/>
    <property type="match status" value="1"/>
</dbReference>
<reference evidence="1" key="1">
    <citation type="submission" date="2021-01" db="EMBL/GenBank/DDBJ databases">
        <title>Ramlibacter sp. strain AW1 16S ribosomal RNA gene Genome sequencing and assembly.</title>
        <authorList>
            <person name="Kang M."/>
        </authorList>
    </citation>
    <scope>NUCLEOTIDE SEQUENCE</scope>
    <source>
        <strain evidence="1">AW1</strain>
    </source>
</reference>